<reference evidence="2 3" key="1">
    <citation type="submission" date="2019-04" db="EMBL/GenBank/DDBJ databases">
        <title>Streptomyces piniterrae sp. nov., a heliquinomycin-producing actinomycete isolated from rhizosphere soil of Pinus yunnanensis.</title>
        <authorList>
            <person name="Zhuang X."/>
            <person name="Zhao J."/>
        </authorList>
    </citation>
    <scope>NUCLEOTIDE SEQUENCE [LARGE SCALE GENOMIC DNA]</scope>
    <source>
        <strain evidence="3">jys28</strain>
    </source>
</reference>
<evidence type="ECO:0000313" key="3">
    <source>
        <dbReference type="Proteomes" id="UP000308697"/>
    </source>
</evidence>
<proteinExistence type="predicted"/>
<evidence type="ECO:0000256" key="1">
    <source>
        <dbReference type="SAM" id="MobiDB-lite"/>
    </source>
</evidence>
<dbReference type="AlphaFoldDB" id="A0A4U0NNA3"/>
<dbReference type="Proteomes" id="UP000308697">
    <property type="component" value="Unassembled WGS sequence"/>
</dbReference>
<sequence length="217" mass="24778">MDPIAPAAVRASGSIAGAALGRNRSVGIARIGSAEDRAQAYHRFMEAAQRCTFVMLEYFLRRKEATGPSPLRQPLWRLFRHWCAEGARTRMMQAQVELHAALMGIELCAPAPVREAAQKVIGALHRFEDRPDDYIGVLTEHTEAQVEFLHAARHDLAYNPKFWQLLRKLRERRYRKRAEQRVAQIIDGSVPASDAMREAFRRRDRERREASPPSHQG</sequence>
<feature type="compositionally biased region" description="Basic and acidic residues" evidence="1">
    <location>
        <begin position="195"/>
        <end position="210"/>
    </location>
</feature>
<dbReference type="OrthoDB" id="4297048at2"/>
<dbReference type="RefSeq" id="WP_136739673.1">
    <property type="nucleotide sequence ID" value="NZ_SUMB01000003.1"/>
</dbReference>
<name>A0A4U0NNA3_9ACTN</name>
<evidence type="ECO:0000313" key="2">
    <source>
        <dbReference type="EMBL" id="TJZ55865.1"/>
    </source>
</evidence>
<organism evidence="2 3">
    <name type="scientific">Streptomyces piniterrae</name>
    <dbReference type="NCBI Taxonomy" id="2571125"/>
    <lineage>
        <taxon>Bacteria</taxon>
        <taxon>Bacillati</taxon>
        <taxon>Actinomycetota</taxon>
        <taxon>Actinomycetes</taxon>
        <taxon>Kitasatosporales</taxon>
        <taxon>Streptomycetaceae</taxon>
        <taxon>Streptomyces</taxon>
    </lineage>
</organism>
<gene>
    <name evidence="2" type="ORF">FCH28_11290</name>
</gene>
<dbReference type="EMBL" id="SUMB01000003">
    <property type="protein sequence ID" value="TJZ55865.1"/>
    <property type="molecule type" value="Genomic_DNA"/>
</dbReference>
<feature type="region of interest" description="Disordered" evidence="1">
    <location>
        <begin position="194"/>
        <end position="217"/>
    </location>
</feature>
<accession>A0A4U0NNA3</accession>
<comment type="caution">
    <text evidence="2">The sequence shown here is derived from an EMBL/GenBank/DDBJ whole genome shotgun (WGS) entry which is preliminary data.</text>
</comment>
<protein>
    <submittedName>
        <fullName evidence="2">Uncharacterized protein</fullName>
    </submittedName>
</protein>
<keyword evidence="3" id="KW-1185">Reference proteome</keyword>